<dbReference type="Proteomes" id="UP001066276">
    <property type="component" value="Chromosome 2_2"/>
</dbReference>
<accession>A0AAV7V067</accession>
<organism evidence="1 2">
    <name type="scientific">Pleurodeles waltl</name>
    <name type="common">Iberian ribbed newt</name>
    <dbReference type="NCBI Taxonomy" id="8319"/>
    <lineage>
        <taxon>Eukaryota</taxon>
        <taxon>Metazoa</taxon>
        <taxon>Chordata</taxon>
        <taxon>Craniata</taxon>
        <taxon>Vertebrata</taxon>
        <taxon>Euteleostomi</taxon>
        <taxon>Amphibia</taxon>
        <taxon>Batrachia</taxon>
        <taxon>Caudata</taxon>
        <taxon>Salamandroidea</taxon>
        <taxon>Salamandridae</taxon>
        <taxon>Pleurodelinae</taxon>
        <taxon>Pleurodeles</taxon>
    </lineage>
</organism>
<gene>
    <name evidence="1" type="ORF">NDU88_003490</name>
</gene>
<dbReference type="AlphaFoldDB" id="A0AAV7V067"/>
<sequence length="93" mass="10259">MFFPRTSDGMGWGQSGRPIYLVYSPRDTVMFIIIVVKTPQIPRGTARSSTGSSKPQSEIKIDTLHLTCGTSAMKTHEAPRLKAHVISRFEGHG</sequence>
<evidence type="ECO:0000313" key="1">
    <source>
        <dbReference type="EMBL" id="KAJ1194196.1"/>
    </source>
</evidence>
<reference evidence="1" key="1">
    <citation type="journal article" date="2022" name="bioRxiv">
        <title>Sequencing and chromosome-scale assembly of the giantPleurodeles waltlgenome.</title>
        <authorList>
            <person name="Brown T."/>
            <person name="Elewa A."/>
            <person name="Iarovenko S."/>
            <person name="Subramanian E."/>
            <person name="Araus A.J."/>
            <person name="Petzold A."/>
            <person name="Susuki M."/>
            <person name="Suzuki K.-i.T."/>
            <person name="Hayashi T."/>
            <person name="Toyoda A."/>
            <person name="Oliveira C."/>
            <person name="Osipova E."/>
            <person name="Leigh N.D."/>
            <person name="Simon A."/>
            <person name="Yun M.H."/>
        </authorList>
    </citation>
    <scope>NUCLEOTIDE SEQUENCE</scope>
    <source>
        <strain evidence="1">20211129_DDA</strain>
        <tissue evidence="1">Liver</tissue>
    </source>
</reference>
<name>A0AAV7V067_PLEWA</name>
<protein>
    <submittedName>
        <fullName evidence="1">Uncharacterized protein</fullName>
    </submittedName>
</protein>
<keyword evidence="2" id="KW-1185">Reference proteome</keyword>
<dbReference type="EMBL" id="JANPWB010000004">
    <property type="protein sequence ID" value="KAJ1194196.1"/>
    <property type="molecule type" value="Genomic_DNA"/>
</dbReference>
<comment type="caution">
    <text evidence="1">The sequence shown here is derived from an EMBL/GenBank/DDBJ whole genome shotgun (WGS) entry which is preliminary data.</text>
</comment>
<proteinExistence type="predicted"/>
<evidence type="ECO:0000313" key="2">
    <source>
        <dbReference type="Proteomes" id="UP001066276"/>
    </source>
</evidence>